<organism evidence="2 3">
    <name type="scientific">Coccidioides immitis H538.4</name>
    <dbReference type="NCBI Taxonomy" id="396776"/>
    <lineage>
        <taxon>Eukaryota</taxon>
        <taxon>Fungi</taxon>
        <taxon>Dikarya</taxon>
        <taxon>Ascomycota</taxon>
        <taxon>Pezizomycotina</taxon>
        <taxon>Eurotiomycetes</taxon>
        <taxon>Eurotiomycetidae</taxon>
        <taxon>Onygenales</taxon>
        <taxon>Onygenaceae</taxon>
        <taxon>Coccidioides</taxon>
    </lineage>
</organism>
<dbReference type="STRING" id="396776.A0A0J8S443"/>
<feature type="compositionally biased region" description="Basic and acidic residues" evidence="1">
    <location>
        <begin position="1"/>
        <end position="17"/>
    </location>
</feature>
<evidence type="ECO:0000256" key="1">
    <source>
        <dbReference type="SAM" id="MobiDB-lite"/>
    </source>
</evidence>
<protein>
    <submittedName>
        <fullName evidence="2">Uncharacterized protein</fullName>
    </submittedName>
</protein>
<reference evidence="3" key="1">
    <citation type="journal article" date="2010" name="Genome Res.">
        <title>Population genomic sequencing of Coccidioides fungi reveals recent hybridization and transposon control.</title>
        <authorList>
            <person name="Neafsey D.E."/>
            <person name="Barker B.M."/>
            <person name="Sharpton T.J."/>
            <person name="Stajich J.E."/>
            <person name="Park D.J."/>
            <person name="Whiston E."/>
            <person name="Hung C.-Y."/>
            <person name="McMahan C."/>
            <person name="White J."/>
            <person name="Sykes S."/>
            <person name="Heiman D."/>
            <person name="Young S."/>
            <person name="Zeng Q."/>
            <person name="Abouelleil A."/>
            <person name="Aftuck L."/>
            <person name="Bessette D."/>
            <person name="Brown A."/>
            <person name="FitzGerald M."/>
            <person name="Lui A."/>
            <person name="Macdonald J.P."/>
            <person name="Priest M."/>
            <person name="Orbach M.J."/>
            <person name="Galgiani J.N."/>
            <person name="Kirkland T.N."/>
            <person name="Cole G.T."/>
            <person name="Birren B.W."/>
            <person name="Henn M.R."/>
            <person name="Taylor J.W."/>
            <person name="Rounsley S.D."/>
        </authorList>
    </citation>
    <scope>NUCLEOTIDE SEQUENCE [LARGE SCALE GENOMIC DNA]</scope>
    <source>
        <strain evidence="3">H538.4</strain>
    </source>
</reference>
<feature type="region of interest" description="Disordered" evidence="1">
    <location>
        <begin position="1"/>
        <end position="49"/>
    </location>
</feature>
<feature type="compositionally biased region" description="Polar residues" evidence="1">
    <location>
        <begin position="77"/>
        <end position="87"/>
    </location>
</feature>
<dbReference type="OrthoDB" id="10290514at2759"/>
<evidence type="ECO:0000313" key="3">
    <source>
        <dbReference type="Proteomes" id="UP000054563"/>
    </source>
</evidence>
<dbReference type="AlphaFoldDB" id="A0A0J8S443"/>
<dbReference type="EMBL" id="DS017058">
    <property type="protein sequence ID" value="KMU92195.1"/>
    <property type="molecule type" value="Genomic_DNA"/>
</dbReference>
<gene>
    <name evidence="2" type="ORF">CIHG_09997</name>
</gene>
<dbReference type="VEuPathDB" id="FungiDB:CIHG_09997"/>
<name>A0A0J8S443_COCIT</name>
<sequence>MANRTDEPEHRTPDREALTNLPTPQTKLIQSDRLRRNPPNKQEPREENELQMLRRMMLKQQETMQQLAQQMNLLSGQASTANTPATVQENLEQEAQQEEDREMDSDDELEEFVGNLIDTNTRIGRAITQFMETTKMVKKPMTLAGASNYLAWSEAILKIAYQVGAEKIILERQETSPRPEH</sequence>
<feature type="compositionally biased region" description="Acidic residues" evidence="1">
    <location>
        <begin position="91"/>
        <end position="107"/>
    </location>
</feature>
<dbReference type="Proteomes" id="UP000054563">
    <property type="component" value="Unassembled WGS sequence"/>
</dbReference>
<proteinExistence type="predicted"/>
<accession>A0A0J8S443</accession>
<evidence type="ECO:0000313" key="2">
    <source>
        <dbReference type="EMBL" id="KMU92195.1"/>
    </source>
</evidence>
<feature type="region of interest" description="Disordered" evidence="1">
    <location>
        <begin position="77"/>
        <end position="107"/>
    </location>
</feature>
<feature type="compositionally biased region" description="Polar residues" evidence="1">
    <location>
        <begin position="20"/>
        <end position="29"/>
    </location>
</feature>